<dbReference type="Proteomes" id="UP001601058">
    <property type="component" value="Unassembled WGS sequence"/>
</dbReference>
<evidence type="ECO:0008006" key="3">
    <source>
        <dbReference type="Google" id="ProtNLM"/>
    </source>
</evidence>
<protein>
    <recommendedName>
        <fullName evidence="3">Ribbon-helix-helix protein CopG domain-containing protein</fullName>
    </recommendedName>
</protein>
<gene>
    <name evidence="1" type="ORF">ACFYKT_18385</name>
</gene>
<keyword evidence="2" id="KW-1185">Reference proteome</keyword>
<organism evidence="1 2">
    <name type="scientific">Cytobacillus mangrovibacter</name>
    <dbReference type="NCBI Taxonomy" id="3299024"/>
    <lineage>
        <taxon>Bacteria</taxon>
        <taxon>Bacillati</taxon>
        <taxon>Bacillota</taxon>
        <taxon>Bacilli</taxon>
        <taxon>Bacillales</taxon>
        <taxon>Bacillaceae</taxon>
        <taxon>Cytobacillus</taxon>
    </lineage>
</organism>
<evidence type="ECO:0000313" key="2">
    <source>
        <dbReference type="Proteomes" id="UP001601058"/>
    </source>
</evidence>
<reference evidence="1 2" key="1">
    <citation type="submission" date="2024-08" db="EMBL/GenBank/DDBJ databases">
        <title>Two novel Cytobacillus novel species.</title>
        <authorList>
            <person name="Liu G."/>
        </authorList>
    </citation>
    <scope>NUCLEOTIDE SEQUENCE [LARGE SCALE GENOMIC DNA]</scope>
    <source>
        <strain evidence="1 2">FJAT-53684</strain>
    </source>
</reference>
<evidence type="ECO:0000313" key="1">
    <source>
        <dbReference type="EMBL" id="MFE8698295.1"/>
    </source>
</evidence>
<proteinExistence type="predicted"/>
<accession>A0ABW6K5S1</accession>
<dbReference type="RefSeq" id="WP_389222548.1">
    <property type="nucleotide sequence ID" value="NZ_JBIACJ010000012.1"/>
</dbReference>
<sequence>MSNYKTVRIDNESMKKLEEIAETMEAQLNFKISKASAIEHVINEQYEQIVVSQKRFILNLINESSQEKKLEFQKMLDDIKEKGHEPEFVMDEKGNFIWIRR</sequence>
<name>A0ABW6K5S1_9BACI</name>
<dbReference type="EMBL" id="JBIACJ010000012">
    <property type="protein sequence ID" value="MFE8698295.1"/>
    <property type="molecule type" value="Genomic_DNA"/>
</dbReference>
<comment type="caution">
    <text evidence="1">The sequence shown here is derived from an EMBL/GenBank/DDBJ whole genome shotgun (WGS) entry which is preliminary data.</text>
</comment>